<reference evidence="2" key="1">
    <citation type="submission" date="2017-04" db="EMBL/GenBank/DDBJ databases">
        <title>Genome evolution of the luminous symbionts of deep sea anglerfish.</title>
        <authorList>
            <person name="Hendry T.A."/>
        </authorList>
    </citation>
    <scope>NUCLEOTIDE SEQUENCE [LARGE SCALE GENOMIC DNA]</scope>
</reference>
<organism evidence="1 2">
    <name type="scientific">Candidatus Enterovibrio escicola</name>
    <dbReference type="NCBI Taxonomy" id="1927127"/>
    <lineage>
        <taxon>Bacteria</taxon>
        <taxon>Pseudomonadati</taxon>
        <taxon>Pseudomonadota</taxon>
        <taxon>Gammaproteobacteria</taxon>
        <taxon>Vibrionales</taxon>
        <taxon>Vibrionaceae</taxon>
        <taxon>Enterovibrio</taxon>
    </lineage>
</organism>
<accession>A0A2A5T477</accession>
<evidence type="ECO:0000313" key="2">
    <source>
        <dbReference type="Proteomes" id="UP000219020"/>
    </source>
</evidence>
<gene>
    <name evidence="1" type="ORF">BTN49_1527</name>
</gene>
<comment type="caution">
    <text evidence="1">The sequence shown here is derived from an EMBL/GenBank/DDBJ whole genome shotgun (WGS) entry which is preliminary data.</text>
</comment>
<dbReference type="EMBL" id="NBYY01000013">
    <property type="protein sequence ID" value="PCS22969.1"/>
    <property type="molecule type" value="Genomic_DNA"/>
</dbReference>
<keyword evidence="2" id="KW-1185">Reference proteome</keyword>
<protein>
    <submittedName>
        <fullName evidence="1">Uncharacterized protein</fullName>
    </submittedName>
</protein>
<sequence length="46" mass="5236">MLDVIDTNWLHIDVEYKNVILACMAIKRMVRGSGNMTNFISRPLGV</sequence>
<dbReference type="Proteomes" id="UP000219020">
    <property type="component" value="Unassembled WGS sequence"/>
</dbReference>
<proteinExistence type="predicted"/>
<evidence type="ECO:0000313" key="1">
    <source>
        <dbReference type="EMBL" id="PCS22969.1"/>
    </source>
</evidence>
<dbReference type="AlphaFoldDB" id="A0A2A5T477"/>
<name>A0A2A5T477_9GAMM</name>